<gene>
    <name evidence="1" type="ORF">S12H4_39608</name>
</gene>
<evidence type="ECO:0000313" key="1">
    <source>
        <dbReference type="EMBL" id="GAI88193.1"/>
    </source>
</evidence>
<proteinExistence type="predicted"/>
<feature type="non-terminal residue" evidence="1">
    <location>
        <position position="1"/>
    </location>
</feature>
<comment type="caution">
    <text evidence="1">The sequence shown here is derived from an EMBL/GenBank/DDBJ whole genome shotgun (WGS) entry which is preliminary data.</text>
</comment>
<name>X1S5L1_9ZZZZ</name>
<organism evidence="1">
    <name type="scientific">marine sediment metagenome</name>
    <dbReference type="NCBI Taxonomy" id="412755"/>
    <lineage>
        <taxon>unclassified sequences</taxon>
        <taxon>metagenomes</taxon>
        <taxon>ecological metagenomes</taxon>
    </lineage>
</organism>
<dbReference type="AlphaFoldDB" id="X1S5L1"/>
<protein>
    <submittedName>
        <fullName evidence="1">Uncharacterized protein</fullName>
    </submittedName>
</protein>
<dbReference type="EMBL" id="BARW01023949">
    <property type="protein sequence ID" value="GAI88193.1"/>
    <property type="molecule type" value="Genomic_DNA"/>
</dbReference>
<reference evidence="1" key="1">
    <citation type="journal article" date="2014" name="Front. Microbiol.">
        <title>High frequency of phylogenetically diverse reductive dehalogenase-homologous genes in deep subseafloor sedimentary metagenomes.</title>
        <authorList>
            <person name="Kawai M."/>
            <person name="Futagami T."/>
            <person name="Toyoda A."/>
            <person name="Takaki Y."/>
            <person name="Nishi S."/>
            <person name="Hori S."/>
            <person name="Arai W."/>
            <person name="Tsubouchi T."/>
            <person name="Morono Y."/>
            <person name="Uchiyama I."/>
            <person name="Ito T."/>
            <person name="Fujiyama A."/>
            <person name="Inagaki F."/>
            <person name="Takami H."/>
        </authorList>
    </citation>
    <scope>NUCLEOTIDE SEQUENCE</scope>
    <source>
        <strain evidence="1">Expedition CK06-06</strain>
    </source>
</reference>
<sequence>AIPAPGLDRLGRVDIEVSGCPALAKWVAKELGVDERSIEIRMVNSLASNKGIQPYDTYSKFRNAAIILQDADGSHIAALVQVINEFASSTGPLSEEQMVSIADAITRNTDKDSHYAIADEYLDALVTYIRILSGEMGVSTTDSVRFVTYKYVSRLTQDQNVGVAAFLAACSSVLGG</sequence>
<accession>X1S5L1</accession>